<organism evidence="7">
    <name type="scientific">marine metagenome</name>
    <dbReference type="NCBI Taxonomy" id="408172"/>
    <lineage>
        <taxon>unclassified sequences</taxon>
        <taxon>metagenomes</taxon>
        <taxon>ecological metagenomes</taxon>
    </lineage>
</organism>
<feature type="transmembrane region" description="Helical" evidence="5">
    <location>
        <begin position="183"/>
        <end position="209"/>
    </location>
</feature>
<keyword evidence="4 5" id="KW-0472">Membrane</keyword>
<reference evidence="7" key="1">
    <citation type="submission" date="2018-05" db="EMBL/GenBank/DDBJ databases">
        <authorList>
            <person name="Lanie J.A."/>
            <person name="Ng W.-L."/>
            <person name="Kazmierczak K.M."/>
            <person name="Andrzejewski T.M."/>
            <person name="Davidsen T.M."/>
            <person name="Wayne K.J."/>
            <person name="Tettelin H."/>
            <person name="Glass J.I."/>
            <person name="Rusch D."/>
            <person name="Podicherti R."/>
            <person name="Tsui H.-C.T."/>
            <person name="Winkler M.E."/>
        </authorList>
    </citation>
    <scope>NUCLEOTIDE SEQUENCE</scope>
</reference>
<feature type="transmembrane region" description="Helical" evidence="5">
    <location>
        <begin position="143"/>
        <end position="163"/>
    </location>
</feature>
<name>A0A381WCI6_9ZZZZ</name>
<dbReference type="GO" id="GO:0022904">
    <property type="term" value="P:respiratory electron transport chain"/>
    <property type="evidence" value="ECO:0007669"/>
    <property type="project" value="TreeGrafter"/>
</dbReference>
<proteinExistence type="predicted"/>
<feature type="transmembrane region" description="Helical" evidence="5">
    <location>
        <begin position="307"/>
        <end position="327"/>
    </location>
</feature>
<dbReference type="GO" id="GO:0016020">
    <property type="term" value="C:membrane"/>
    <property type="evidence" value="ECO:0007669"/>
    <property type="project" value="UniProtKB-SubCell"/>
</dbReference>
<dbReference type="InterPro" id="IPR000883">
    <property type="entry name" value="Cyt_C_Oxase_1"/>
</dbReference>
<dbReference type="Gene3D" id="1.20.210.10">
    <property type="entry name" value="Cytochrome c oxidase-like, subunit I domain"/>
    <property type="match status" value="1"/>
</dbReference>
<dbReference type="Pfam" id="PF00115">
    <property type="entry name" value="COX1"/>
    <property type="match status" value="1"/>
</dbReference>
<gene>
    <name evidence="7" type="ORF">METZ01_LOCUS102521</name>
</gene>
<dbReference type="EMBL" id="UINC01011232">
    <property type="protein sequence ID" value="SVA49667.1"/>
    <property type="molecule type" value="Genomic_DNA"/>
</dbReference>
<feature type="transmembrane region" description="Helical" evidence="5">
    <location>
        <begin position="420"/>
        <end position="437"/>
    </location>
</feature>
<dbReference type="GO" id="GO:0020037">
    <property type="term" value="F:heme binding"/>
    <property type="evidence" value="ECO:0007669"/>
    <property type="project" value="InterPro"/>
</dbReference>
<feature type="transmembrane region" description="Helical" evidence="5">
    <location>
        <begin position="93"/>
        <end position="114"/>
    </location>
</feature>
<dbReference type="PRINTS" id="PR01165">
    <property type="entry name" value="CYCOXIDASEI"/>
</dbReference>
<feature type="transmembrane region" description="Helical" evidence="5">
    <location>
        <begin position="339"/>
        <end position="359"/>
    </location>
</feature>
<dbReference type="PANTHER" id="PTHR10422:SF18">
    <property type="entry name" value="CYTOCHROME C OXIDASE SUBUNIT 1"/>
    <property type="match status" value="1"/>
</dbReference>
<dbReference type="PROSITE" id="PS00077">
    <property type="entry name" value="COX1_CUB"/>
    <property type="match status" value="1"/>
</dbReference>
<protein>
    <recommendedName>
        <fullName evidence="6">Cytochrome oxidase subunit I profile domain-containing protein</fullName>
    </recommendedName>
</protein>
<evidence type="ECO:0000259" key="6">
    <source>
        <dbReference type="PROSITE" id="PS50855"/>
    </source>
</evidence>
<evidence type="ECO:0000256" key="3">
    <source>
        <dbReference type="ARBA" id="ARBA00022989"/>
    </source>
</evidence>
<feature type="transmembrane region" description="Helical" evidence="5">
    <location>
        <begin position="276"/>
        <end position="295"/>
    </location>
</feature>
<dbReference type="InterPro" id="IPR023615">
    <property type="entry name" value="Cyt_c_Oxase_su1_BS"/>
</dbReference>
<dbReference type="SUPFAM" id="SSF81442">
    <property type="entry name" value="Cytochrome c oxidase subunit I-like"/>
    <property type="match status" value="1"/>
</dbReference>
<evidence type="ECO:0000256" key="4">
    <source>
        <dbReference type="ARBA" id="ARBA00023136"/>
    </source>
</evidence>
<dbReference type="GO" id="GO:0004129">
    <property type="term" value="F:cytochrome-c oxidase activity"/>
    <property type="evidence" value="ECO:0007669"/>
    <property type="project" value="InterPro"/>
</dbReference>
<feature type="transmembrane region" description="Helical" evidence="5">
    <location>
        <begin position="379"/>
        <end position="399"/>
    </location>
</feature>
<evidence type="ECO:0000256" key="2">
    <source>
        <dbReference type="ARBA" id="ARBA00022692"/>
    </source>
</evidence>
<accession>A0A381WCI6</accession>
<evidence type="ECO:0000256" key="1">
    <source>
        <dbReference type="ARBA" id="ARBA00004141"/>
    </source>
</evidence>
<comment type="subcellular location">
    <subcellularLocation>
        <location evidence="1">Membrane</location>
        <topology evidence="1">Multi-pass membrane protein</topology>
    </subcellularLocation>
</comment>
<feature type="transmembrane region" description="Helical" evidence="5">
    <location>
        <begin position="457"/>
        <end position="481"/>
    </location>
</feature>
<dbReference type="PROSITE" id="PS50855">
    <property type="entry name" value="COX1"/>
    <property type="match status" value="1"/>
</dbReference>
<keyword evidence="2 5" id="KW-0812">Transmembrane</keyword>
<dbReference type="InterPro" id="IPR023616">
    <property type="entry name" value="Cyt_c_oxase-like_su1_dom"/>
</dbReference>
<sequence length="548" mass="61714">MVMGTFFLFFGGAMAMLIRWQLAYPEQKVPWWLLGFIFENDGGIITPDIYNQLFTMHGTIMIFWAITPLLIGTFGNFLIPLQIGTHDMAFPKLNMLSFWTMFLASLVLLSSYILPNGAASGGWTSYPPLSSPSGGIPGLGQTIWTLALILMGVSTMMGAINYISTVVRLRARGMDYFKMPLSIWGLFLASILNSVFVPVIAAGLILLLLDQTIGTEFFLAGRLASGDPGDPLLFQHVFWIFGHPEVYILILPVWGIVSDLLSVFSRKPAYGYKVTAIAMSTVVALSSLVWGHHMYTTGMSPLLGKSFMFLTLLISIPSSMFFLNWLGTLWRGSLHFDTPMLFSIGVIWVFGIGGLTGLYNATVTADIYLHDTMFVVGHFHYTLAASVMLGSFAAIYYWFPCMFGIKLDSMLGKIHFWGSFISLNYVFFNMMAVGYAGQHRRIYNPSEYSFLKHLSGINEWITIFSFILGAFQALFLINIIWSLFKNEKSEKNPWHATTLEWTVEYPIPHGNFIHEPIVFNGPHEYSRPDILDRDWLGQDEKEDDFKHG</sequence>
<evidence type="ECO:0000256" key="5">
    <source>
        <dbReference type="SAM" id="Phobius"/>
    </source>
</evidence>
<keyword evidence="3 5" id="KW-1133">Transmembrane helix</keyword>
<dbReference type="PANTHER" id="PTHR10422">
    <property type="entry name" value="CYTOCHROME C OXIDASE SUBUNIT 1"/>
    <property type="match status" value="1"/>
</dbReference>
<dbReference type="AlphaFoldDB" id="A0A381WCI6"/>
<evidence type="ECO:0000313" key="7">
    <source>
        <dbReference type="EMBL" id="SVA49667.1"/>
    </source>
</evidence>
<feature type="domain" description="Cytochrome oxidase subunit I profile" evidence="6">
    <location>
        <begin position="1"/>
        <end position="519"/>
    </location>
</feature>
<dbReference type="GO" id="GO:0009060">
    <property type="term" value="P:aerobic respiration"/>
    <property type="evidence" value="ECO:0007669"/>
    <property type="project" value="InterPro"/>
</dbReference>
<dbReference type="GO" id="GO:0015990">
    <property type="term" value="P:electron transport coupled proton transport"/>
    <property type="evidence" value="ECO:0007669"/>
    <property type="project" value="TreeGrafter"/>
</dbReference>
<dbReference type="InterPro" id="IPR036927">
    <property type="entry name" value="Cyt_c_oxase-like_su1_sf"/>
</dbReference>
<feature type="transmembrane region" description="Helical" evidence="5">
    <location>
        <begin position="246"/>
        <end position="264"/>
    </location>
</feature>
<feature type="transmembrane region" description="Helical" evidence="5">
    <location>
        <begin position="60"/>
        <end position="81"/>
    </location>
</feature>